<dbReference type="Proteomes" id="UP000286985">
    <property type="component" value="Unassembled WGS sequence"/>
</dbReference>
<feature type="chain" id="PRO_5019333737" evidence="1">
    <location>
        <begin position="19"/>
        <end position="176"/>
    </location>
</feature>
<dbReference type="AlphaFoldDB" id="A0A432XJV2"/>
<keyword evidence="1" id="KW-0732">Signal</keyword>
<protein>
    <submittedName>
        <fullName evidence="2">Uncharacterized protein</fullName>
    </submittedName>
</protein>
<dbReference type="EMBL" id="PIPU01000001">
    <property type="protein sequence ID" value="RUO48991.1"/>
    <property type="molecule type" value="Genomic_DNA"/>
</dbReference>
<gene>
    <name evidence="2" type="ORF">CWE24_00295</name>
</gene>
<sequence>MHKILLKMFALSVVVAAAAGCSQPVDIQASKQNFIEHQESFDRLSNVACTFANSNDIDFFRYPLDVQGEKAEAFKSEFDEIEHLLDTVNSELVVIRDFDDYHCELFVIINGTSFLGEGSSLKYVFQPVDLGNYEYTDDFFSEESRLYREANRARGEDVKFSIELENGWYLQYHLYP</sequence>
<feature type="signal peptide" evidence="1">
    <location>
        <begin position="1"/>
        <end position="18"/>
    </location>
</feature>
<name>A0A432XJV2_9GAMM</name>
<accession>A0A432XJV2</accession>
<organism evidence="2 3">
    <name type="scientific">Pseudidiomarina donghaiensis</name>
    <dbReference type="NCBI Taxonomy" id="519452"/>
    <lineage>
        <taxon>Bacteria</taxon>
        <taxon>Pseudomonadati</taxon>
        <taxon>Pseudomonadota</taxon>
        <taxon>Gammaproteobacteria</taxon>
        <taxon>Alteromonadales</taxon>
        <taxon>Idiomarinaceae</taxon>
        <taxon>Pseudidiomarina</taxon>
    </lineage>
</organism>
<dbReference type="STRING" id="519452.SAMN04488139_0192"/>
<keyword evidence="3" id="KW-1185">Reference proteome</keyword>
<evidence type="ECO:0000313" key="2">
    <source>
        <dbReference type="EMBL" id="RUO48991.1"/>
    </source>
</evidence>
<dbReference type="RefSeq" id="WP_126801800.1">
    <property type="nucleotide sequence ID" value="NZ_PIPU01000001.1"/>
</dbReference>
<evidence type="ECO:0000256" key="1">
    <source>
        <dbReference type="SAM" id="SignalP"/>
    </source>
</evidence>
<comment type="caution">
    <text evidence="2">The sequence shown here is derived from an EMBL/GenBank/DDBJ whole genome shotgun (WGS) entry which is preliminary data.</text>
</comment>
<proteinExistence type="predicted"/>
<reference evidence="3" key="1">
    <citation type="journal article" date="2018" name="Front. Microbiol.">
        <title>Genome-Based Analysis Reveals the Taxonomy and Diversity of the Family Idiomarinaceae.</title>
        <authorList>
            <person name="Liu Y."/>
            <person name="Lai Q."/>
            <person name="Shao Z."/>
        </authorList>
    </citation>
    <scope>NUCLEOTIDE SEQUENCE [LARGE SCALE GENOMIC DNA]</scope>
    <source>
        <strain evidence="3">908033</strain>
    </source>
</reference>
<dbReference type="PROSITE" id="PS51257">
    <property type="entry name" value="PROKAR_LIPOPROTEIN"/>
    <property type="match status" value="1"/>
</dbReference>
<evidence type="ECO:0000313" key="3">
    <source>
        <dbReference type="Proteomes" id="UP000286985"/>
    </source>
</evidence>